<dbReference type="Proteomes" id="UP000650833">
    <property type="component" value="Unassembled WGS sequence"/>
</dbReference>
<evidence type="ECO:0000313" key="2">
    <source>
        <dbReference type="EMBL" id="KAG2195765.1"/>
    </source>
</evidence>
<accession>A0A8H7QQ69</accession>
<feature type="compositionally biased region" description="Basic residues" evidence="1">
    <location>
        <begin position="113"/>
        <end position="125"/>
    </location>
</feature>
<feature type="region of interest" description="Disordered" evidence="1">
    <location>
        <begin position="102"/>
        <end position="140"/>
    </location>
</feature>
<dbReference type="EMBL" id="JAEPRC010000508">
    <property type="protein sequence ID" value="KAG2195765.1"/>
    <property type="molecule type" value="Genomic_DNA"/>
</dbReference>
<comment type="caution">
    <text evidence="2">The sequence shown here is derived from an EMBL/GenBank/DDBJ whole genome shotgun (WGS) entry which is preliminary data.</text>
</comment>
<proteinExistence type="predicted"/>
<reference evidence="2" key="1">
    <citation type="submission" date="2020-12" db="EMBL/GenBank/DDBJ databases">
        <title>Metabolic potential, ecology and presence of endohyphal bacteria is reflected in genomic diversity of Mucoromycotina.</title>
        <authorList>
            <person name="Muszewska A."/>
            <person name="Okrasinska A."/>
            <person name="Steczkiewicz K."/>
            <person name="Drgas O."/>
            <person name="Orlowska M."/>
            <person name="Perlinska-Lenart U."/>
            <person name="Aleksandrzak-Piekarczyk T."/>
            <person name="Szatraj K."/>
            <person name="Zielenkiewicz U."/>
            <person name="Pilsyk S."/>
            <person name="Malc E."/>
            <person name="Mieczkowski P."/>
            <person name="Kruszewska J.S."/>
            <person name="Biernat P."/>
            <person name="Pawlowska J."/>
        </authorList>
    </citation>
    <scope>NUCLEOTIDE SEQUENCE</scope>
    <source>
        <strain evidence="2">CBS 226.32</strain>
    </source>
</reference>
<evidence type="ECO:0000256" key="1">
    <source>
        <dbReference type="SAM" id="MobiDB-lite"/>
    </source>
</evidence>
<gene>
    <name evidence="2" type="ORF">INT46_000647</name>
</gene>
<dbReference type="OrthoDB" id="2273669at2759"/>
<feature type="compositionally biased region" description="Polar residues" evidence="1">
    <location>
        <begin position="1"/>
        <end position="29"/>
    </location>
</feature>
<protein>
    <submittedName>
        <fullName evidence="2">Uncharacterized protein</fullName>
    </submittedName>
</protein>
<organism evidence="2 3">
    <name type="scientific">Mucor plumbeus</name>
    <dbReference type="NCBI Taxonomy" id="97098"/>
    <lineage>
        <taxon>Eukaryota</taxon>
        <taxon>Fungi</taxon>
        <taxon>Fungi incertae sedis</taxon>
        <taxon>Mucoromycota</taxon>
        <taxon>Mucoromycotina</taxon>
        <taxon>Mucoromycetes</taxon>
        <taxon>Mucorales</taxon>
        <taxon>Mucorineae</taxon>
        <taxon>Mucoraceae</taxon>
        <taxon>Mucor</taxon>
    </lineage>
</organism>
<evidence type="ECO:0000313" key="3">
    <source>
        <dbReference type="Proteomes" id="UP000650833"/>
    </source>
</evidence>
<feature type="region of interest" description="Disordered" evidence="1">
    <location>
        <begin position="177"/>
        <end position="199"/>
    </location>
</feature>
<sequence length="526" mass="57843">MSRQSLNTSNALRSNNYEPNHQKTALSNEYSDDDEEYQTESDSEYETINITGWGDNAENEEVSWNTLVDPSVKVKAGGVGSGNLHRRGGNFKPLSEAAILAQRLSKGVPSKKSASKPKRPKKKKSATVPQPAPAELFAGRKNRPYVSLVRPSVPARAPIKNPSASTWGSVPLSETPFWEKKQEPPNPTASVAPPDPSQTQPLIHQFNQLNISQNVQVTKPLESKLSEQNAFHTIPSKESEKPLEIIYSLNSSIVQRKPTLTSENLPAYSVPPKEPFIKEELLTPPPTTTTNTTATTTATRWNIEAQGFDPTKGFNSDLKPDALKWDISVPSFVPSAISTSTSSSANSSPLVYNADAPVFVPTFVPPPPVKKILKITSPAAKEEPLLSHSAQEHKPRVHLDQSLIRKHLDFKPSAGQSCLQTEKPAIEVQPQFQSRSFDQNQLESQTQPESTRGFESEPFLRINLDIAEGISTTILVQEGSNPDDLAEEFGITHRLKITAKAKKSMSSFIATLIEKKVNERKHGLVD</sequence>
<name>A0A8H7QQ69_9FUNG</name>
<feature type="compositionally biased region" description="Acidic residues" evidence="1">
    <location>
        <begin position="30"/>
        <end position="45"/>
    </location>
</feature>
<feature type="region of interest" description="Disordered" evidence="1">
    <location>
        <begin position="1"/>
        <end position="56"/>
    </location>
</feature>
<dbReference type="AlphaFoldDB" id="A0A8H7QQ69"/>
<keyword evidence="3" id="KW-1185">Reference proteome</keyword>